<proteinExistence type="predicted"/>
<dbReference type="AlphaFoldDB" id="V5SEN5"/>
<dbReference type="SUPFAM" id="SSF103088">
    <property type="entry name" value="OmpA-like"/>
    <property type="match status" value="1"/>
</dbReference>
<name>V5SEN5_9HYPH</name>
<feature type="region of interest" description="Disordered" evidence="2">
    <location>
        <begin position="330"/>
        <end position="353"/>
    </location>
</feature>
<keyword evidence="1" id="KW-0472">Membrane</keyword>
<organism evidence="4 5">
    <name type="scientific">Hyphomicrobium nitrativorans NL23</name>
    <dbReference type="NCBI Taxonomy" id="1029756"/>
    <lineage>
        <taxon>Bacteria</taxon>
        <taxon>Pseudomonadati</taxon>
        <taxon>Pseudomonadota</taxon>
        <taxon>Alphaproteobacteria</taxon>
        <taxon>Hyphomicrobiales</taxon>
        <taxon>Hyphomicrobiaceae</taxon>
        <taxon>Hyphomicrobium</taxon>
    </lineage>
</organism>
<protein>
    <submittedName>
        <fullName evidence="4">OmpA/MotB family protein</fullName>
    </submittedName>
</protein>
<dbReference type="PROSITE" id="PS51123">
    <property type="entry name" value="OMPA_2"/>
    <property type="match status" value="1"/>
</dbReference>
<dbReference type="STRING" id="1029756.W911_08485"/>
<dbReference type="Gene3D" id="3.30.1330.60">
    <property type="entry name" value="OmpA-like domain"/>
    <property type="match status" value="1"/>
</dbReference>
<dbReference type="EMBL" id="CP006912">
    <property type="protein sequence ID" value="AHB48419.1"/>
    <property type="molecule type" value="Genomic_DNA"/>
</dbReference>
<dbReference type="PANTHER" id="PTHR30329:SF21">
    <property type="entry name" value="LIPOPROTEIN YIAD-RELATED"/>
    <property type="match status" value="1"/>
</dbReference>
<keyword evidence="5" id="KW-1185">Reference proteome</keyword>
<feature type="region of interest" description="Disordered" evidence="2">
    <location>
        <begin position="64"/>
        <end position="84"/>
    </location>
</feature>
<dbReference type="PANTHER" id="PTHR30329">
    <property type="entry name" value="STATOR ELEMENT OF FLAGELLAR MOTOR COMPLEX"/>
    <property type="match status" value="1"/>
</dbReference>
<dbReference type="HOGENOM" id="CLU_784758_0_0_5"/>
<dbReference type="Proteomes" id="UP000018542">
    <property type="component" value="Chromosome"/>
</dbReference>
<accession>V5SEN5</accession>
<evidence type="ECO:0000313" key="4">
    <source>
        <dbReference type="EMBL" id="AHB48419.1"/>
    </source>
</evidence>
<gene>
    <name evidence="4" type="ORF">W911_08485</name>
</gene>
<evidence type="ECO:0000256" key="1">
    <source>
        <dbReference type="PROSITE-ProRule" id="PRU00473"/>
    </source>
</evidence>
<dbReference type="KEGG" id="hni:W911_08485"/>
<sequence>MTAGNASTFRVAAVTPISRCLVLASVVTIGCGLVQGAASAQELGLAPDDKASSAFGLGAPGSGHRGFSIVEPPDGLSDTRRGNADEGSGRWFFRSWRSVSPADSAQSRFDEAKKALDGGKTAEAQRLFEALIGDAPNSKLASEARQHLGRIYSEKATSGGSDVNVTAGPDAETLPWGAAQEAEAASTSFSQPPAVPRSVLLEARVSRVVDEAFLADAGDRVFFSSGSAELGMRAQGVIRAQARFLMQRPALSAVVEGHADDGALSEDELVKLSGARAQAVRDQLVAEGVAEDRLAVFGRGVEERVADCPAAECMAQNRRAITILLDGPRRLGHTPARQARQGAPHSADVPASQ</sequence>
<dbReference type="RefSeq" id="WP_023787075.1">
    <property type="nucleotide sequence ID" value="NC_022997.1"/>
</dbReference>
<dbReference type="PATRIC" id="fig|1029756.8.peg.1771"/>
<evidence type="ECO:0000313" key="5">
    <source>
        <dbReference type="Proteomes" id="UP000018542"/>
    </source>
</evidence>
<evidence type="ECO:0000256" key="2">
    <source>
        <dbReference type="SAM" id="MobiDB-lite"/>
    </source>
</evidence>
<feature type="domain" description="OmpA-like" evidence="3">
    <location>
        <begin position="210"/>
        <end position="328"/>
    </location>
</feature>
<dbReference type="Pfam" id="PF00691">
    <property type="entry name" value="OmpA"/>
    <property type="match status" value="1"/>
</dbReference>
<dbReference type="CDD" id="cd07185">
    <property type="entry name" value="OmpA_C-like"/>
    <property type="match status" value="1"/>
</dbReference>
<dbReference type="Gene3D" id="1.25.40.10">
    <property type="entry name" value="Tetratricopeptide repeat domain"/>
    <property type="match status" value="1"/>
</dbReference>
<dbReference type="GO" id="GO:0016020">
    <property type="term" value="C:membrane"/>
    <property type="evidence" value="ECO:0007669"/>
    <property type="project" value="UniProtKB-UniRule"/>
</dbReference>
<dbReference type="InterPro" id="IPR036737">
    <property type="entry name" value="OmpA-like_sf"/>
</dbReference>
<reference evidence="4 5" key="1">
    <citation type="journal article" date="2014" name="Genome Announc.">
        <title>Complete Genome Sequence of Hyphomicrobium nitrativorans Strain NL23, a Denitrifying Bacterium Isolated from Biofilm of a Methanol-Fed Denitrification System Treating Seawater at the Montreal Biodome.</title>
        <authorList>
            <person name="Martineau C."/>
            <person name="Villeneuve C."/>
            <person name="Mauffrey F."/>
            <person name="Villemur R."/>
        </authorList>
    </citation>
    <scope>NUCLEOTIDE SEQUENCE [LARGE SCALE GENOMIC DNA]</scope>
    <source>
        <strain evidence="4">NL23</strain>
    </source>
</reference>
<dbReference type="OrthoDB" id="9782229at2"/>
<dbReference type="InterPro" id="IPR006665">
    <property type="entry name" value="OmpA-like"/>
</dbReference>
<evidence type="ECO:0000259" key="3">
    <source>
        <dbReference type="PROSITE" id="PS51123"/>
    </source>
</evidence>
<dbReference type="InterPro" id="IPR050330">
    <property type="entry name" value="Bact_OuterMem_StrucFunc"/>
</dbReference>
<dbReference type="InterPro" id="IPR011990">
    <property type="entry name" value="TPR-like_helical_dom_sf"/>
</dbReference>